<name>A0A369AZ18_9ENTE</name>
<reference evidence="13 14" key="1">
    <citation type="submission" date="2017-05" db="EMBL/GenBank/DDBJ databases">
        <title>Vagococcus spp. assemblies.</title>
        <authorList>
            <person name="Gulvik C.A."/>
        </authorList>
    </citation>
    <scope>NUCLEOTIDE SEQUENCE [LARGE SCALE GENOMIC DNA]</scope>
    <source>
        <strain evidence="13 14">NCFB 2497</strain>
    </source>
</reference>
<dbReference type="SUPFAM" id="SSF52518">
    <property type="entry name" value="Thiamin diphosphate-binding fold (THDP-binding)"/>
    <property type="match status" value="2"/>
</dbReference>
<evidence type="ECO:0000313" key="13">
    <source>
        <dbReference type="EMBL" id="RSU01866.1"/>
    </source>
</evidence>
<dbReference type="InterPro" id="IPR002869">
    <property type="entry name" value="Pyrv_flavodox_OxRed_cen"/>
</dbReference>
<feature type="domain" description="4Fe-4S ferredoxin-type" evidence="12">
    <location>
        <begin position="685"/>
        <end position="714"/>
    </location>
</feature>
<dbReference type="Proteomes" id="UP000288197">
    <property type="component" value="Unassembled WGS sequence"/>
</dbReference>
<feature type="binding site" evidence="11">
    <location>
        <position position="748"/>
    </location>
    <ligand>
        <name>[4Fe-4S] cluster</name>
        <dbReference type="ChEBI" id="CHEBI:49883"/>
        <label>2</label>
    </ligand>
</feature>
<comment type="similarity">
    <text evidence="1 9">Belongs to the pyruvate:ferredoxin/flavodoxin oxidoreductase family.</text>
</comment>
<evidence type="ECO:0000256" key="7">
    <source>
        <dbReference type="ARBA" id="ARBA00023004"/>
    </source>
</evidence>
<dbReference type="Pfam" id="PF01558">
    <property type="entry name" value="POR"/>
    <property type="match status" value="1"/>
</dbReference>
<evidence type="ECO:0000256" key="10">
    <source>
        <dbReference type="PIRSR" id="PIRSR000159-2"/>
    </source>
</evidence>
<dbReference type="CDD" id="cd03377">
    <property type="entry name" value="TPP_PFOR_PNO"/>
    <property type="match status" value="1"/>
</dbReference>
<evidence type="ECO:0000313" key="14">
    <source>
        <dbReference type="Proteomes" id="UP000288197"/>
    </source>
</evidence>
<dbReference type="InterPro" id="IPR011895">
    <property type="entry name" value="Pyrv_flavodox_OxRed"/>
</dbReference>
<comment type="caution">
    <text evidence="13">The sequence shown here is derived from an EMBL/GenBank/DDBJ whole genome shotgun (WGS) entry which is preliminary data.</text>
</comment>
<dbReference type="InterPro" id="IPR011766">
    <property type="entry name" value="TPP_enzyme_TPP-bd"/>
</dbReference>
<feature type="binding site" evidence="11">
    <location>
        <position position="1077"/>
    </location>
    <ligand>
        <name>[4Fe-4S] cluster</name>
        <dbReference type="ChEBI" id="CHEBI:49883"/>
        <label>3</label>
    </ligand>
</feature>
<keyword evidence="2 9" id="KW-0813">Transport</keyword>
<keyword evidence="6 9" id="KW-0560">Oxidoreductase</keyword>
<evidence type="ECO:0000256" key="2">
    <source>
        <dbReference type="ARBA" id="ARBA00022448"/>
    </source>
</evidence>
<dbReference type="AlphaFoldDB" id="A0A369AZ18"/>
<dbReference type="GO" id="GO:0006979">
    <property type="term" value="P:response to oxidative stress"/>
    <property type="evidence" value="ECO:0007669"/>
    <property type="project" value="TreeGrafter"/>
</dbReference>
<dbReference type="PANTHER" id="PTHR32154:SF0">
    <property type="entry name" value="PYRUVATE-FLAVODOXIN OXIDOREDUCTASE-RELATED"/>
    <property type="match status" value="1"/>
</dbReference>
<gene>
    <name evidence="13" type="ORF">CBF32_07710</name>
</gene>
<dbReference type="Gene3D" id="4.10.780.10">
    <property type="entry name" value="Pyruvate-flavodoxin oxidoreductase, EKR domain"/>
    <property type="match status" value="1"/>
</dbReference>
<evidence type="ECO:0000256" key="11">
    <source>
        <dbReference type="PIRSR" id="PIRSR000159-50"/>
    </source>
</evidence>
<feature type="binding site" evidence="11">
    <location>
        <position position="815"/>
    </location>
    <ligand>
        <name>[4Fe-4S] cluster</name>
        <dbReference type="ChEBI" id="CHEBI:49883"/>
        <label>3</label>
    </ligand>
</feature>
<keyword evidence="3 11" id="KW-0004">4Fe-4S</keyword>
<feature type="site" description="Important for catalytic activity" evidence="10">
    <location>
        <position position="114"/>
    </location>
</feature>
<dbReference type="Pfam" id="PF02775">
    <property type="entry name" value="TPP_enzyme_C"/>
    <property type="match status" value="1"/>
</dbReference>
<feature type="binding site" evidence="11">
    <location>
        <position position="700"/>
    </location>
    <ligand>
        <name>[4Fe-4S] cluster</name>
        <dbReference type="ChEBI" id="CHEBI:49883"/>
        <label>1</label>
    </ligand>
</feature>
<dbReference type="InterPro" id="IPR033412">
    <property type="entry name" value="PFOR_II"/>
</dbReference>
<dbReference type="InterPro" id="IPR029061">
    <property type="entry name" value="THDP-binding"/>
</dbReference>
<feature type="binding site" evidence="11">
    <location>
        <position position="694"/>
    </location>
    <ligand>
        <name>[4Fe-4S] cluster</name>
        <dbReference type="ChEBI" id="CHEBI:49883"/>
        <label>1</label>
    </ligand>
</feature>
<keyword evidence="7 11" id="KW-0408">Iron</keyword>
<dbReference type="GO" id="GO:0022900">
    <property type="term" value="P:electron transport chain"/>
    <property type="evidence" value="ECO:0007669"/>
    <property type="project" value="InterPro"/>
</dbReference>
<dbReference type="Pfam" id="PF10371">
    <property type="entry name" value="EKR"/>
    <property type="match status" value="1"/>
</dbReference>
<dbReference type="FunFam" id="3.40.50.970:FF:000041">
    <property type="entry name" value="Pyruvate:ferredoxin (Flavodoxin) oxidoreductase"/>
    <property type="match status" value="1"/>
</dbReference>
<keyword evidence="4 11" id="KW-0479">Metal-binding</keyword>
<dbReference type="InterPro" id="IPR019752">
    <property type="entry name" value="Pyrv/ketoisovalerate_OxRed_cat"/>
</dbReference>
<feature type="site" description="Important for catalytic activity" evidence="10">
    <location>
        <position position="31"/>
    </location>
</feature>
<dbReference type="Gene3D" id="3.40.920.10">
    <property type="entry name" value="Pyruvate-ferredoxin oxidoreductase, PFOR, domain III"/>
    <property type="match status" value="1"/>
</dbReference>
<protein>
    <submittedName>
        <fullName evidence="13">Pyruvate:ferredoxin (Flavodoxin) oxidoreductase</fullName>
    </submittedName>
</protein>
<dbReference type="InterPro" id="IPR017896">
    <property type="entry name" value="4Fe4S_Fe-S-bd"/>
</dbReference>
<keyword evidence="5 9" id="KW-0249">Electron transport</keyword>
<dbReference type="FunFam" id="3.40.50.970:FF:000012">
    <property type="entry name" value="Pyruvate:ferredoxin (Flavodoxin) oxidoreductase"/>
    <property type="match status" value="1"/>
</dbReference>
<dbReference type="EMBL" id="NGJX01000006">
    <property type="protein sequence ID" value="RSU01866.1"/>
    <property type="molecule type" value="Genomic_DNA"/>
</dbReference>
<dbReference type="Gene3D" id="3.30.70.20">
    <property type="match status" value="1"/>
</dbReference>
<evidence type="ECO:0000256" key="5">
    <source>
        <dbReference type="ARBA" id="ARBA00022982"/>
    </source>
</evidence>
<dbReference type="InterPro" id="IPR002880">
    <property type="entry name" value="Pyrv_Fd/Flavodoxin_OxRdtase_N"/>
</dbReference>
<dbReference type="SMART" id="SM00890">
    <property type="entry name" value="EKR"/>
    <property type="match status" value="1"/>
</dbReference>
<dbReference type="FunFam" id="3.40.920.10:FF:000001">
    <property type="entry name" value="Pyruvate:ferredoxin (Flavodoxin) oxidoreductase"/>
    <property type="match status" value="1"/>
</dbReference>
<dbReference type="InterPro" id="IPR019456">
    <property type="entry name" value="Pyrv-flavodox_OxRtase_EKR"/>
</dbReference>
<dbReference type="Gene3D" id="3.40.50.970">
    <property type="match status" value="2"/>
</dbReference>
<dbReference type="GO" id="GO:0016903">
    <property type="term" value="F:oxidoreductase activity, acting on the aldehyde or oxo group of donors"/>
    <property type="evidence" value="ECO:0007669"/>
    <property type="project" value="InterPro"/>
</dbReference>
<dbReference type="Pfam" id="PF13484">
    <property type="entry name" value="Fer4_16"/>
    <property type="match status" value="1"/>
</dbReference>
<dbReference type="GO" id="GO:0030976">
    <property type="term" value="F:thiamine pyrophosphate binding"/>
    <property type="evidence" value="ECO:0007669"/>
    <property type="project" value="InterPro"/>
</dbReference>
<dbReference type="Pfam" id="PF17147">
    <property type="entry name" value="PFOR_II"/>
    <property type="match status" value="1"/>
</dbReference>
<feature type="binding site" evidence="11">
    <location>
        <position position="697"/>
    </location>
    <ligand>
        <name>[4Fe-4S] cluster</name>
        <dbReference type="ChEBI" id="CHEBI:49883"/>
        <label>1</label>
    </ligand>
</feature>
<dbReference type="SUPFAM" id="SSF54862">
    <property type="entry name" value="4Fe-4S ferredoxins"/>
    <property type="match status" value="1"/>
</dbReference>
<feature type="binding site" evidence="11">
    <location>
        <position position="843"/>
    </location>
    <ligand>
        <name>[4Fe-4S] cluster</name>
        <dbReference type="ChEBI" id="CHEBI:49883"/>
        <label>3</label>
    </ligand>
</feature>
<dbReference type="InterPro" id="IPR037112">
    <property type="entry name" value="Pyrv-flavodox_OxR_EKR_sf"/>
</dbReference>
<dbReference type="SUPFAM" id="SSF52922">
    <property type="entry name" value="TK C-terminal domain-like"/>
    <property type="match status" value="1"/>
</dbReference>
<proteinExistence type="inferred from homology"/>
<evidence type="ECO:0000256" key="9">
    <source>
        <dbReference type="PIRNR" id="PIRNR000159"/>
    </source>
</evidence>
<dbReference type="PROSITE" id="PS00198">
    <property type="entry name" value="4FE4S_FER_1"/>
    <property type="match status" value="1"/>
</dbReference>
<dbReference type="SUPFAM" id="SSF53323">
    <property type="entry name" value="Pyruvate-ferredoxin oxidoreductase, PFOR, domain III"/>
    <property type="match status" value="1"/>
</dbReference>
<feature type="binding site" evidence="11">
    <location>
        <position position="704"/>
    </location>
    <ligand>
        <name>[4Fe-4S] cluster</name>
        <dbReference type="ChEBI" id="CHEBI:49883"/>
        <label>2</label>
    </ligand>
</feature>
<dbReference type="FunFam" id="3.40.50.920:FF:000007">
    <property type="entry name" value="Pyruvate:ferredoxin (Flavodoxin) oxidoreductase"/>
    <property type="match status" value="1"/>
</dbReference>
<dbReference type="NCBIfam" id="TIGR02176">
    <property type="entry name" value="pyruv_ox_red"/>
    <property type="match status" value="1"/>
</dbReference>
<dbReference type="PIRSF" id="PIRSF000159">
    <property type="entry name" value="NifJ"/>
    <property type="match status" value="1"/>
</dbReference>
<keyword evidence="14" id="KW-1185">Reference proteome</keyword>
<organism evidence="13 14">
    <name type="scientific">Vagococcus fluvialis</name>
    <dbReference type="NCBI Taxonomy" id="2738"/>
    <lineage>
        <taxon>Bacteria</taxon>
        <taxon>Bacillati</taxon>
        <taxon>Bacillota</taxon>
        <taxon>Bacilli</taxon>
        <taxon>Lactobacillales</taxon>
        <taxon>Enterococcaceae</taxon>
        <taxon>Vagococcus</taxon>
    </lineage>
</organism>
<feature type="binding site" evidence="11">
    <location>
        <position position="758"/>
    </location>
    <ligand>
        <name>[4Fe-4S] cluster</name>
        <dbReference type="ChEBI" id="CHEBI:49883"/>
        <label>1</label>
    </ligand>
</feature>
<dbReference type="GO" id="GO:0005506">
    <property type="term" value="F:iron ion binding"/>
    <property type="evidence" value="ECO:0007669"/>
    <property type="project" value="InterPro"/>
</dbReference>
<feature type="site" description="Important for catalytic activity" evidence="10">
    <location>
        <position position="64"/>
    </location>
</feature>
<evidence type="ECO:0000256" key="3">
    <source>
        <dbReference type="ARBA" id="ARBA00022485"/>
    </source>
</evidence>
<feature type="binding site" evidence="11">
    <location>
        <position position="754"/>
    </location>
    <ligand>
        <name>[4Fe-4S] cluster</name>
        <dbReference type="ChEBI" id="CHEBI:49883"/>
        <label>2</label>
    </ligand>
</feature>
<sequence>MSKQYVTMDGNTAAAYISYAFSEVSAVFPITPSSTMAEVVEEWSSKSRKNMFGEPLKVINMQSEAGAAGAVHGSLKSGALTTTYTASQGLLLMIPNMYKIAGELLPTVFHVASRAVTTNALSIFGDHGDVMAARQTGFCMLAESSVQEVMDLSAVAHLASLKASLPFMNFFDGFRTSHELQKIELIPYETLKELVPLKELEAFRNRSMNPNHPTVSGTAQNPDIHFQQRETINSHYELVPEIVQSYMKEINEIRGTDYDLTNYYGDKEATEVIISMGSVSPTIRQTVDYLNQNGRKVGHINIHLYRPFPVKNLLEKLPETVEKVAVLDRTKEPGANGEPLLLDVQSALYRHKNRPIIIGGRYGLGSKDVPPNQIKAIFDHLLLDEEDLKERFTVGIIDDVTHLSLPVTEVLDLTPSSTYQAKFWGFGSDGTVGANKQAIKIIGNHTDMYAQAYFSYDSKKSGGLTNSHLRFGKEPIDSTYLIEQADFIGCHNASYIHQYDLLKGIKPKGIFLLNTTWNKDRVLKLLPKHLKKELARKQVKFYIINAMEIAQEVGLGRRINTVMSTAFFELTTLLKREEFVTYLKEEVSAAYGKKSQEIVKRNHLAIDQTFDHLIEVEVPAEWAELELKDKKVDLSKPQYVREILEPINRQEGDSLTVKNLVDNQMTDGSVPLGTTAYEKRGIALEVPEWQMDACTMCNECAFVCPHAAIRPFLADSEELENAPEGYLVREMKGADGLMYRIQVSLEDCTGCGLCVDVCPAKEKALIMKPYEEQKEEALNWAFAMTLKQKVNPIKKKESIKGSQFEKPLLEFSGACSGCGETPYIKLLTQLYGDRMLIANATGCASIWGGSAPSTPYTTNEEGQGPAWSNSLFEDNAEFGFGMYLANQTKREHLAHLIEKAITDKIGSSDLQELMKDWLETKEVGEGSRQRSTKLEALLKEEATTNSLLESILREKDLFVKPSQWIIGGDGWAYDIGFGGIDHVLSSGEDVNIFVMDNEVYSNTGGQTSKATPTAAIAKFSSNGKRTAKKDLGLIAMTYGNVYVAQVALNANPMQTIKALDEAEKFPGPSLIIGYVPCINHGIKGGMSQAVQVTKEAVESGYWPLYRFDPRLTEKRKEPLRMDYKKSDFDKLPEFFKNQTRFSALENVLEEEEASSLLEKSADEIIEKAQTYKELSGK</sequence>
<dbReference type="GeneID" id="63146541"/>
<dbReference type="PROSITE" id="PS51379">
    <property type="entry name" value="4FE4S_FER_2"/>
    <property type="match status" value="2"/>
</dbReference>
<evidence type="ECO:0000256" key="6">
    <source>
        <dbReference type="ARBA" id="ARBA00023002"/>
    </source>
</evidence>
<evidence type="ECO:0000256" key="1">
    <source>
        <dbReference type="ARBA" id="ARBA00009032"/>
    </source>
</evidence>
<dbReference type="CDD" id="cd07034">
    <property type="entry name" value="TPP_PYR_PFOR_IOR-alpha_like"/>
    <property type="match status" value="1"/>
</dbReference>
<feature type="binding site" evidence="11">
    <location>
        <position position="751"/>
    </location>
    <ligand>
        <name>[4Fe-4S] cluster</name>
        <dbReference type="ChEBI" id="CHEBI:49883"/>
        <label>2</label>
    </ligand>
</feature>
<feature type="domain" description="4Fe-4S ferredoxin-type" evidence="12">
    <location>
        <begin position="739"/>
        <end position="770"/>
    </location>
</feature>
<evidence type="ECO:0000256" key="8">
    <source>
        <dbReference type="ARBA" id="ARBA00023014"/>
    </source>
</evidence>
<dbReference type="Gene3D" id="3.40.50.920">
    <property type="match status" value="1"/>
</dbReference>
<feature type="binding site" evidence="11">
    <location>
        <position position="818"/>
    </location>
    <ligand>
        <name>[4Fe-4S] cluster</name>
        <dbReference type="ChEBI" id="CHEBI:49883"/>
        <label>3</label>
    </ligand>
</feature>
<dbReference type="InterPro" id="IPR017900">
    <property type="entry name" value="4Fe4S_Fe_S_CS"/>
</dbReference>
<accession>A0A369AZ18</accession>
<evidence type="ECO:0000259" key="12">
    <source>
        <dbReference type="PROSITE" id="PS51379"/>
    </source>
</evidence>
<keyword evidence="13" id="KW-0670">Pyruvate</keyword>
<dbReference type="InterPro" id="IPR009014">
    <property type="entry name" value="Transketo_C/PFOR_II"/>
</dbReference>
<dbReference type="Pfam" id="PF01855">
    <property type="entry name" value="POR_N"/>
    <property type="match status" value="1"/>
</dbReference>
<dbReference type="RefSeq" id="WP_227289194.1">
    <property type="nucleotide sequence ID" value="NZ_CP081470.1"/>
</dbReference>
<dbReference type="GO" id="GO:0051539">
    <property type="term" value="F:4 iron, 4 sulfur cluster binding"/>
    <property type="evidence" value="ECO:0007669"/>
    <property type="project" value="UniProtKB-KW"/>
</dbReference>
<evidence type="ECO:0000256" key="4">
    <source>
        <dbReference type="ARBA" id="ARBA00022723"/>
    </source>
</evidence>
<feature type="site" description="Important for catalytic activity" evidence="10">
    <location>
        <position position="1002"/>
    </location>
</feature>
<dbReference type="PANTHER" id="PTHR32154">
    <property type="entry name" value="PYRUVATE-FLAVODOXIN OXIDOREDUCTASE-RELATED"/>
    <property type="match status" value="1"/>
</dbReference>
<comment type="cofactor">
    <cofactor evidence="11">
        <name>[4Fe-4S] cluster</name>
        <dbReference type="ChEBI" id="CHEBI:49883"/>
    </cofactor>
    <text evidence="11">Binds 3 [4Fe-4S] clusters per subunit.</text>
</comment>
<dbReference type="InterPro" id="IPR050722">
    <property type="entry name" value="Pyruvate:ferred/Flavod_OxRd"/>
</dbReference>
<dbReference type="FunFam" id="3.30.70.20:FF:000022">
    <property type="entry name" value="Pyruvate:ferredoxin (Flavodoxin) oxidoreductase"/>
    <property type="match status" value="1"/>
</dbReference>
<keyword evidence="8 11" id="KW-0411">Iron-sulfur</keyword>